<proteinExistence type="predicted"/>
<dbReference type="SUPFAM" id="SSF53300">
    <property type="entry name" value="vWA-like"/>
    <property type="match status" value="1"/>
</dbReference>
<name>A0A699ZHW2_HAELA</name>
<dbReference type="InterPro" id="IPR036465">
    <property type="entry name" value="vWFA_dom_sf"/>
</dbReference>
<accession>A0A699ZHW2</accession>
<keyword evidence="2" id="KW-1185">Reference proteome</keyword>
<dbReference type="Gene3D" id="3.40.50.410">
    <property type="entry name" value="von Willebrand factor, type A domain"/>
    <property type="match status" value="1"/>
</dbReference>
<gene>
    <name evidence="1" type="ORF">HaLaN_17900</name>
</gene>
<comment type="caution">
    <text evidence="1">The sequence shown here is derived from an EMBL/GenBank/DDBJ whole genome shotgun (WGS) entry which is preliminary data.</text>
</comment>
<organism evidence="1 2">
    <name type="scientific">Haematococcus lacustris</name>
    <name type="common">Green alga</name>
    <name type="synonym">Haematococcus pluvialis</name>
    <dbReference type="NCBI Taxonomy" id="44745"/>
    <lineage>
        <taxon>Eukaryota</taxon>
        <taxon>Viridiplantae</taxon>
        <taxon>Chlorophyta</taxon>
        <taxon>core chlorophytes</taxon>
        <taxon>Chlorophyceae</taxon>
        <taxon>CS clade</taxon>
        <taxon>Chlamydomonadales</taxon>
        <taxon>Haematococcaceae</taxon>
        <taxon>Haematococcus</taxon>
    </lineage>
</organism>
<dbReference type="Proteomes" id="UP000485058">
    <property type="component" value="Unassembled WGS sequence"/>
</dbReference>
<feature type="non-terminal residue" evidence="1">
    <location>
        <position position="349"/>
    </location>
</feature>
<dbReference type="AlphaFoldDB" id="A0A699ZHW2"/>
<evidence type="ECO:0000313" key="1">
    <source>
        <dbReference type="EMBL" id="GFH20730.1"/>
    </source>
</evidence>
<protein>
    <recommendedName>
        <fullName evidence="3">VWFA domain-containing protein</fullName>
    </recommendedName>
</protein>
<sequence length="349" mass="38096">MRDGATGRDRCTIVLFNDVADTVVQDNRFDASLLEDIWCLKQNTRPRDGTGYRIGLAEARGQCVSRTPKAHTVVFLSDGAPGDVHFDSSTEGRLYDLLDSFSLSCNPGIFTLHTIGLGPDGSEFIWLRKMAAAVGGVYHRPKQSGGRLSTAALRATFRWVEDPRRMLWLGTHAFTLAHASTHSAPDVLMLCTGDRDISSSVTKLRSSSDLSGLTSTMAMMSLKPDHEEYDGPPCTEVLLGDLLTWDAVTGQHYVTMRGVRLELHHPHFARGGSRLAYRARWLTPLPRLAPAGSRLSGVELAPAGSEPQTCLMKPGQVVIAKEHRHKKVGFRLKAACACLPAGQHTGQRA</sequence>
<dbReference type="EMBL" id="BLLF01001687">
    <property type="protein sequence ID" value="GFH20730.1"/>
    <property type="molecule type" value="Genomic_DNA"/>
</dbReference>
<evidence type="ECO:0008006" key="3">
    <source>
        <dbReference type="Google" id="ProtNLM"/>
    </source>
</evidence>
<evidence type="ECO:0000313" key="2">
    <source>
        <dbReference type="Proteomes" id="UP000485058"/>
    </source>
</evidence>
<reference evidence="1 2" key="1">
    <citation type="submission" date="2020-02" db="EMBL/GenBank/DDBJ databases">
        <title>Draft genome sequence of Haematococcus lacustris strain NIES-144.</title>
        <authorList>
            <person name="Morimoto D."/>
            <person name="Nakagawa S."/>
            <person name="Yoshida T."/>
            <person name="Sawayama S."/>
        </authorList>
    </citation>
    <scope>NUCLEOTIDE SEQUENCE [LARGE SCALE GENOMIC DNA]</scope>
    <source>
        <strain evidence="1 2">NIES-144</strain>
    </source>
</reference>